<dbReference type="RefSeq" id="WP_223928955.1">
    <property type="nucleotide sequence ID" value="NZ_BPTU01000001.1"/>
</dbReference>
<evidence type="ECO:0000313" key="10">
    <source>
        <dbReference type="Proteomes" id="UP000825483"/>
    </source>
</evidence>
<dbReference type="EMBL" id="BPUB01000002">
    <property type="protein sequence ID" value="GJG59033.1"/>
    <property type="molecule type" value="Genomic_DNA"/>
</dbReference>
<comment type="caution">
    <text evidence="9">The sequence shown here is derived from an EMBL/GenBank/DDBJ whole genome shotgun (WGS) entry which is preliminary data.</text>
</comment>
<name>A0A9R1CAJ4_9BACT</name>
<dbReference type="GO" id="GO:0004252">
    <property type="term" value="F:serine-type endopeptidase activity"/>
    <property type="evidence" value="ECO:0007669"/>
    <property type="project" value="InterPro"/>
</dbReference>
<dbReference type="GO" id="GO:0004176">
    <property type="term" value="F:ATP-dependent peptidase activity"/>
    <property type="evidence" value="ECO:0007669"/>
    <property type="project" value="InterPro"/>
</dbReference>
<comment type="similarity">
    <text evidence="1 6">Belongs to the peptidase S14 family.</text>
</comment>
<reference evidence="9" key="1">
    <citation type="journal article" date="2022" name="Int. J. Syst. Evol. Microbiol.">
        <title>Prevotella lacticifex sp. nov., isolated from the rumen of cows.</title>
        <authorList>
            <person name="Shinkai T."/>
            <person name="Ikeyama N."/>
            <person name="Kumagai M."/>
            <person name="Ohmori H."/>
            <person name="Sakamoto M."/>
            <person name="Ohkuma M."/>
            <person name="Mitsumori M."/>
        </authorList>
    </citation>
    <scope>NUCLEOTIDE SEQUENCE</scope>
    <source>
        <strain evidence="9">R5076</strain>
    </source>
</reference>
<dbReference type="Proteomes" id="UP000825483">
    <property type="component" value="Unassembled WGS sequence"/>
</dbReference>
<evidence type="ECO:0000256" key="2">
    <source>
        <dbReference type="ARBA" id="ARBA00022490"/>
    </source>
</evidence>
<dbReference type="SUPFAM" id="SSF52096">
    <property type="entry name" value="ClpP/crotonase"/>
    <property type="match status" value="1"/>
</dbReference>
<gene>
    <name evidence="9" type="ORF">PRLR5076_18840</name>
</gene>
<sequence>MAKLRIYNEIVNEEDKVFLQDWYGTDGVCYKDIPEFLDSMEEGDNEIDIRIHCPGGDCIEGWAIYDALRNSGKTISATIEGECSSMATIILLAAPKERRFGFENARMCIHNPAVAWLDLWATDRLTADEIKKLKAKLTAQEISLIEEQNKILNLYVERTGADRNELQALMNEDKYVDMSRAAELGFIASTLAPNTDRKSNSSKSKKMAKEQIKIENRLFKKLLSMAGIAKIEDVKVLDQKITAADGTEFTVEREDGDPQVGDKAYPNGTYVLEDGTTIVIADEIIESITPAGEGDGDGDGNGDGDGEDAEGLKAKVDELTQQVEDLTEKVNTLTSEKEALANDKAQLEADKTALETEKADLQSKVKTEEETEILDIVAKAGGKAWLENLKGMSSTFTTSNRKFVEHAGGGEGEQGETRAQKALREQREKNEAKRKAKAQ</sequence>
<feature type="coiled-coil region" evidence="7">
    <location>
        <begin position="309"/>
        <end position="371"/>
    </location>
</feature>
<evidence type="ECO:0000256" key="5">
    <source>
        <dbReference type="ARBA" id="ARBA00022825"/>
    </source>
</evidence>
<keyword evidence="5" id="KW-0720">Serine protease</keyword>
<dbReference type="Gene3D" id="3.90.226.10">
    <property type="entry name" value="2-enoyl-CoA Hydratase, Chain A, domain 1"/>
    <property type="match status" value="1"/>
</dbReference>
<organism evidence="9 10">
    <name type="scientific">Prevotella lacticifex</name>
    <dbReference type="NCBI Taxonomy" id="2854755"/>
    <lineage>
        <taxon>Bacteria</taxon>
        <taxon>Pseudomonadati</taxon>
        <taxon>Bacteroidota</taxon>
        <taxon>Bacteroidia</taxon>
        <taxon>Bacteroidales</taxon>
        <taxon>Prevotellaceae</taxon>
        <taxon>Prevotella</taxon>
    </lineage>
</organism>
<dbReference type="PANTHER" id="PTHR10381:SF70">
    <property type="entry name" value="ATP-DEPENDENT CLP PROTEASE PROTEOLYTIC SUBUNIT"/>
    <property type="match status" value="1"/>
</dbReference>
<keyword evidence="4" id="KW-0378">Hydrolase</keyword>
<dbReference type="GO" id="GO:0006515">
    <property type="term" value="P:protein quality control for misfolded or incompletely synthesized proteins"/>
    <property type="evidence" value="ECO:0007669"/>
    <property type="project" value="TreeGrafter"/>
</dbReference>
<proteinExistence type="inferred from homology"/>
<dbReference type="GO" id="GO:0051117">
    <property type="term" value="F:ATPase binding"/>
    <property type="evidence" value="ECO:0007669"/>
    <property type="project" value="TreeGrafter"/>
</dbReference>
<protein>
    <recommendedName>
        <fullName evidence="6">ATP-dependent Clp protease proteolytic subunit</fullName>
    </recommendedName>
</protein>
<dbReference type="PRINTS" id="PR00127">
    <property type="entry name" value="CLPPROTEASEP"/>
</dbReference>
<evidence type="ECO:0000256" key="3">
    <source>
        <dbReference type="ARBA" id="ARBA00022670"/>
    </source>
</evidence>
<dbReference type="Gene3D" id="1.20.5.340">
    <property type="match status" value="1"/>
</dbReference>
<evidence type="ECO:0000313" key="9">
    <source>
        <dbReference type="EMBL" id="GJG59033.1"/>
    </source>
</evidence>
<dbReference type="InterPro" id="IPR023562">
    <property type="entry name" value="ClpP/TepA"/>
</dbReference>
<dbReference type="InterPro" id="IPR001907">
    <property type="entry name" value="ClpP"/>
</dbReference>
<dbReference type="GeneID" id="72466925"/>
<evidence type="ECO:0000256" key="1">
    <source>
        <dbReference type="ARBA" id="ARBA00007039"/>
    </source>
</evidence>
<dbReference type="AlphaFoldDB" id="A0A9R1CAJ4"/>
<evidence type="ECO:0000256" key="8">
    <source>
        <dbReference type="SAM" id="MobiDB-lite"/>
    </source>
</evidence>
<feature type="compositionally biased region" description="Basic and acidic residues" evidence="8">
    <location>
        <begin position="415"/>
        <end position="433"/>
    </location>
</feature>
<evidence type="ECO:0000256" key="4">
    <source>
        <dbReference type="ARBA" id="ARBA00022801"/>
    </source>
</evidence>
<keyword evidence="7" id="KW-0175">Coiled coil</keyword>
<feature type="compositionally biased region" description="Acidic residues" evidence="8">
    <location>
        <begin position="294"/>
        <end position="309"/>
    </location>
</feature>
<feature type="region of interest" description="Disordered" evidence="8">
    <location>
        <begin position="398"/>
        <end position="439"/>
    </location>
</feature>
<evidence type="ECO:0000256" key="7">
    <source>
        <dbReference type="SAM" id="Coils"/>
    </source>
</evidence>
<accession>A0A9R1CAJ4</accession>
<feature type="region of interest" description="Disordered" evidence="8">
    <location>
        <begin position="289"/>
        <end position="309"/>
    </location>
</feature>
<dbReference type="Pfam" id="PF00574">
    <property type="entry name" value="CLP_protease"/>
    <property type="match status" value="1"/>
</dbReference>
<keyword evidence="10" id="KW-1185">Reference proteome</keyword>
<dbReference type="PANTHER" id="PTHR10381">
    <property type="entry name" value="ATP-DEPENDENT CLP PROTEASE PROTEOLYTIC SUBUNIT"/>
    <property type="match status" value="1"/>
</dbReference>
<dbReference type="GO" id="GO:0009368">
    <property type="term" value="C:endopeptidase Clp complex"/>
    <property type="evidence" value="ECO:0007669"/>
    <property type="project" value="TreeGrafter"/>
</dbReference>
<dbReference type="InterPro" id="IPR029045">
    <property type="entry name" value="ClpP/crotonase-like_dom_sf"/>
</dbReference>
<keyword evidence="2" id="KW-0963">Cytoplasm</keyword>
<evidence type="ECO:0000256" key="6">
    <source>
        <dbReference type="RuleBase" id="RU003567"/>
    </source>
</evidence>
<keyword evidence="3" id="KW-0645">Protease</keyword>